<sequence length="472" mass="52911">MTESILIVDDEKEVGTFLHYLLRPRPYKVLSCTNGEQAEQVLHQNPLKLALIDIRLPDTNGLDLLLHIKKAQPTCKTVIMTGYATIDTAVEAIKRGADDFIEKPFAELDELERQLDRFLASDSGETKDAVIENARQAGAIIGRDKQTVQLFRLAQKLASKSVTLMLNGETGTGKEVLARFIHQESERSSAPFTAINCGALSETLLESELFGHVKGAFTGAHSDRKGLFEVAADGTLFLDEIAEASPAIQVKLLRVLETREFMQVGGEKTRKTRARIIAATHKNLLQEVQEKRFREDLYYRLHVIHMTLPPLRDRMDDLPLIAAHMMEELNPALSISTKALLLLQTYEWPGNMRELQNVLTRAVLSMEDTSVEVEPRHLQLPVSQTLNHAAETKEPASFPDTVKELTNHLLSLYEQEELPALEDILKISREIERTAGAAFADKALQKARGSRTNAASLLKTTPRKLRYIVHEK</sequence>
<dbReference type="PROSITE" id="PS00688">
    <property type="entry name" value="SIGMA54_INTERACT_3"/>
    <property type="match status" value="1"/>
</dbReference>
<feature type="modified residue" description="4-aspartylphosphate" evidence="5">
    <location>
        <position position="53"/>
    </location>
</feature>
<evidence type="ECO:0000259" key="6">
    <source>
        <dbReference type="PROSITE" id="PS50045"/>
    </source>
</evidence>
<feature type="domain" description="Response regulatory" evidence="7">
    <location>
        <begin position="4"/>
        <end position="118"/>
    </location>
</feature>
<evidence type="ECO:0000256" key="2">
    <source>
        <dbReference type="ARBA" id="ARBA00022840"/>
    </source>
</evidence>
<dbReference type="GO" id="GO:0005524">
    <property type="term" value="F:ATP binding"/>
    <property type="evidence" value="ECO:0007669"/>
    <property type="project" value="UniProtKB-KW"/>
</dbReference>
<dbReference type="EMBL" id="JAATHJ010000001">
    <property type="protein sequence ID" value="NJP36175.1"/>
    <property type="molecule type" value="Genomic_DNA"/>
</dbReference>
<feature type="domain" description="Sigma-54 factor interaction" evidence="6">
    <location>
        <begin position="140"/>
        <end position="364"/>
    </location>
</feature>
<accession>A0A969TTE6</accession>
<evidence type="ECO:0000256" key="3">
    <source>
        <dbReference type="ARBA" id="ARBA00023015"/>
    </source>
</evidence>
<keyword evidence="2" id="KW-0067">ATP-binding</keyword>
<dbReference type="InterPro" id="IPR011006">
    <property type="entry name" value="CheY-like_superfamily"/>
</dbReference>
<protein>
    <submittedName>
        <fullName evidence="8">Sigma-54-dependent Fis family transcriptional regulator</fullName>
    </submittedName>
</protein>
<keyword evidence="9" id="KW-1185">Reference proteome</keyword>
<dbReference type="InterPro" id="IPR058031">
    <property type="entry name" value="AAA_lid_NorR"/>
</dbReference>
<dbReference type="SMART" id="SM00448">
    <property type="entry name" value="REC"/>
    <property type="match status" value="1"/>
</dbReference>
<organism evidence="8 9">
    <name type="scientific">Alkalicoccus luteus</name>
    <dbReference type="NCBI Taxonomy" id="1237094"/>
    <lineage>
        <taxon>Bacteria</taxon>
        <taxon>Bacillati</taxon>
        <taxon>Bacillota</taxon>
        <taxon>Bacilli</taxon>
        <taxon>Bacillales</taxon>
        <taxon>Bacillaceae</taxon>
        <taxon>Alkalicoccus</taxon>
    </lineage>
</organism>
<dbReference type="PROSITE" id="PS50045">
    <property type="entry name" value="SIGMA54_INTERACT_4"/>
    <property type="match status" value="1"/>
</dbReference>
<dbReference type="CDD" id="cd00009">
    <property type="entry name" value="AAA"/>
    <property type="match status" value="1"/>
</dbReference>
<evidence type="ECO:0000313" key="8">
    <source>
        <dbReference type="EMBL" id="NJP36175.1"/>
    </source>
</evidence>
<dbReference type="PROSITE" id="PS50110">
    <property type="entry name" value="RESPONSE_REGULATORY"/>
    <property type="match status" value="1"/>
</dbReference>
<evidence type="ECO:0000256" key="4">
    <source>
        <dbReference type="ARBA" id="ARBA00023163"/>
    </source>
</evidence>
<dbReference type="InterPro" id="IPR002078">
    <property type="entry name" value="Sigma_54_int"/>
</dbReference>
<evidence type="ECO:0000259" key="7">
    <source>
        <dbReference type="PROSITE" id="PS50110"/>
    </source>
</evidence>
<evidence type="ECO:0000313" key="9">
    <source>
        <dbReference type="Proteomes" id="UP000752012"/>
    </source>
</evidence>
<dbReference type="PROSITE" id="PS00675">
    <property type="entry name" value="SIGMA54_INTERACT_1"/>
    <property type="match status" value="1"/>
</dbReference>
<reference evidence="8 9" key="1">
    <citation type="submission" date="2020-03" db="EMBL/GenBank/DDBJ databases">
        <title>Assessment of the enzymatic potential of alkaline-tolerant lipase obtained from Bacillus luteus H11 (technogenic soil) for the bioremediation of saline soils contaminated with petroleum substances.</title>
        <authorList>
            <person name="Kalwasinska A."/>
        </authorList>
    </citation>
    <scope>NUCLEOTIDE SEQUENCE [LARGE SCALE GENOMIC DNA]</scope>
    <source>
        <strain evidence="8 9">H11</strain>
    </source>
</reference>
<dbReference type="Pfam" id="PF25601">
    <property type="entry name" value="AAA_lid_14"/>
    <property type="match status" value="1"/>
</dbReference>
<dbReference type="Gene3D" id="3.40.50.2300">
    <property type="match status" value="1"/>
</dbReference>
<dbReference type="GO" id="GO:0006355">
    <property type="term" value="P:regulation of DNA-templated transcription"/>
    <property type="evidence" value="ECO:0007669"/>
    <property type="project" value="InterPro"/>
</dbReference>
<dbReference type="Gene3D" id="3.40.50.300">
    <property type="entry name" value="P-loop containing nucleotide triphosphate hydrolases"/>
    <property type="match status" value="1"/>
</dbReference>
<dbReference type="SUPFAM" id="SSF52540">
    <property type="entry name" value="P-loop containing nucleoside triphosphate hydrolases"/>
    <property type="match status" value="1"/>
</dbReference>
<dbReference type="AlphaFoldDB" id="A0A969TTE6"/>
<keyword evidence="4" id="KW-0804">Transcription</keyword>
<dbReference type="Pfam" id="PF00158">
    <property type="entry name" value="Sigma54_activat"/>
    <property type="match status" value="1"/>
</dbReference>
<dbReference type="InterPro" id="IPR025662">
    <property type="entry name" value="Sigma_54_int_dom_ATP-bd_1"/>
</dbReference>
<name>A0A969TTE6_9BACI</name>
<gene>
    <name evidence="8" type="ORF">HCN83_01090</name>
</gene>
<dbReference type="RefSeq" id="WP_168004448.1">
    <property type="nucleotide sequence ID" value="NZ_JAATHJ010000001.1"/>
</dbReference>
<dbReference type="InterPro" id="IPR025944">
    <property type="entry name" value="Sigma_54_int_dom_CS"/>
</dbReference>
<dbReference type="InterPro" id="IPR027417">
    <property type="entry name" value="P-loop_NTPase"/>
</dbReference>
<dbReference type="InterPro" id="IPR003593">
    <property type="entry name" value="AAA+_ATPase"/>
</dbReference>
<evidence type="ECO:0000256" key="5">
    <source>
        <dbReference type="PROSITE-ProRule" id="PRU00169"/>
    </source>
</evidence>
<keyword evidence="5" id="KW-0597">Phosphoprotein</keyword>
<dbReference type="Proteomes" id="UP000752012">
    <property type="component" value="Unassembled WGS sequence"/>
</dbReference>
<dbReference type="SUPFAM" id="SSF52172">
    <property type="entry name" value="CheY-like"/>
    <property type="match status" value="1"/>
</dbReference>
<comment type="caution">
    <text evidence="8">The sequence shown here is derived from an EMBL/GenBank/DDBJ whole genome shotgun (WGS) entry which is preliminary data.</text>
</comment>
<evidence type="ECO:0000256" key="1">
    <source>
        <dbReference type="ARBA" id="ARBA00022741"/>
    </source>
</evidence>
<dbReference type="Gene3D" id="1.10.8.60">
    <property type="match status" value="1"/>
</dbReference>
<dbReference type="PANTHER" id="PTHR32071">
    <property type="entry name" value="TRANSCRIPTIONAL REGULATORY PROTEIN"/>
    <property type="match status" value="1"/>
</dbReference>
<dbReference type="InterPro" id="IPR001789">
    <property type="entry name" value="Sig_transdc_resp-reg_receiver"/>
</dbReference>
<keyword evidence="3" id="KW-0805">Transcription regulation</keyword>
<proteinExistence type="predicted"/>
<dbReference type="GO" id="GO:0000160">
    <property type="term" value="P:phosphorelay signal transduction system"/>
    <property type="evidence" value="ECO:0007669"/>
    <property type="project" value="InterPro"/>
</dbReference>
<keyword evidence="1" id="KW-0547">Nucleotide-binding</keyword>
<dbReference type="Pfam" id="PF00072">
    <property type="entry name" value="Response_reg"/>
    <property type="match status" value="1"/>
</dbReference>
<dbReference type="SMART" id="SM00382">
    <property type="entry name" value="AAA"/>
    <property type="match status" value="1"/>
</dbReference>
<dbReference type="FunFam" id="3.40.50.300:FF:000006">
    <property type="entry name" value="DNA-binding transcriptional regulator NtrC"/>
    <property type="match status" value="1"/>
</dbReference>